<evidence type="ECO:0000313" key="14">
    <source>
        <dbReference type="Proteomes" id="UP001310594"/>
    </source>
</evidence>
<dbReference type="PANTHER" id="PTHR48250:SF3">
    <property type="entry name" value="CUTINASE 1-RELATED"/>
    <property type="match status" value="1"/>
</dbReference>
<evidence type="ECO:0000256" key="7">
    <source>
        <dbReference type="ARBA" id="ARBA00022801"/>
    </source>
</evidence>
<evidence type="ECO:0000256" key="5">
    <source>
        <dbReference type="ARBA" id="ARBA00022525"/>
    </source>
</evidence>
<dbReference type="Gene3D" id="3.40.50.1820">
    <property type="entry name" value="alpha/beta hydrolase"/>
    <property type="match status" value="1"/>
</dbReference>
<dbReference type="EMBL" id="JAVRQU010000010">
    <property type="protein sequence ID" value="KAK5698246.1"/>
    <property type="molecule type" value="Genomic_DNA"/>
</dbReference>
<protein>
    <recommendedName>
        <fullName evidence="3 12">Cutinase</fullName>
        <ecNumber evidence="3 12">3.1.1.74</ecNumber>
    </recommendedName>
</protein>
<reference evidence="13" key="1">
    <citation type="submission" date="2023-08" db="EMBL/GenBank/DDBJ databases">
        <title>Black Yeasts Isolated from many extreme environments.</title>
        <authorList>
            <person name="Coleine C."/>
            <person name="Stajich J.E."/>
            <person name="Selbmann L."/>
        </authorList>
    </citation>
    <scope>NUCLEOTIDE SEQUENCE</scope>
    <source>
        <strain evidence="13">CCFEE 5810</strain>
    </source>
</reference>
<comment type="catalytic activity">
    <reaction evidence="9 12">
        <text>cutin + H2O = cutin monomers.</text>
        <dbReference type="EC" id="3.1.1.74"/>
    </reaction>
</comment>
<evidence type="ECO:0000256" key="1">
    <source>
        <dbReference type="ARBA" id="ARBA00004613"/>
    </source>
</evidence>
<evidence type="ECO:0000256" key="6">
    <source>
        <dbReference type="ARBA" id="ARBA00022729"/>
    </source>
</evidence>
<keyword evidence="5 12" id="KW-0964">Secreted</keyword>
<evidence type="ECO:0000256" key="10">
    <source>
        <dbReference type="PIRSR" id="PIRSR611150-1"/>
    </source>
</evidence>
<feature type="disulfide bond" evidence="11">
    <location>
        <begin position="175"/>
        <end position="182"/>
    </location>
</feature>
<dbReference type="InterPro" id="IPR011150">
    <property type="entry name" value="Cutinase_monf"/>
</dbReference>
<name>A0AAN7W605_9PEZI</name>
<dbReference type="SMART" id="SM01110">
    <property type="entry name" value="Cutinase"/>
    <property type="match status" value="1"/>
</dbReference>
<dbReference type="Pfam" id="PF01083">
    <property type="entry name" value="Cutinase"/>
    <property type="match status" value="1"/>
</dbReference>
<dbReference type="InterPro" id="IPR029058">
    <property type="entry name" value="AB_hydrolase_fold"/>
</dbReference>
<dbReference type="EC" id="3.1.1.74" evidence="3 12"/>
<dbReference type="GO" id="GO:0016052">
    <property type="term" value="P:carbohydrate catabolic process"/>
    <property type="evidence" value="ECO:0007669"/>
    <property type="project" value="TreeGrafter"/>
</dbReference>
<evidence type="ECO:0000256" key="4">
    <source>
        <dbReference type="ARBA" id="ARBA00022487"/>
    </source>
</evidence>
<keyword evidence="6 12" id="KW-0732">Signal</keyword>
<feature type="chain" id="PRO_5042662702" description="Cutinase" evidence="12">
    <location>
        <begin position="26"/>
        <end position="213"/>
    </location>
</feature>
<evidence type="ECO:0000313" key="13">
    <source>
        <dbReference type="EMBL" id="KAK5698246.1"/>
    </source>
</evidence>
<comment type="caution">
    <text evidence="13">The sequence shown here is derived from an EMBL/GenBank/DDBJ whole genome shotgun (WGS) entry which is preliminary data.</text>
</comment>
<comment type="function">
    <text evidence="12">Catalyzes the hydrolysis of complex carboxylic polyesters found in the cell wall of plants. Degrades cutin, a macromolecule that forms the structure of the plant cuticle.</text>
</comment>
<dbReference type="AlphaFoldDB" id="A0AAN7W605"/>
<feature type="disulfide bond" evidence="11">
    <location>
        <begin position="47"/>
        <end position="113"/>
    </location>
</feature>
<evidence type="ECO:0000256" key="3">
    <source>
        <dbReference type="ARBA" id="ARBA00013095"/>
    </source>
</evidence>
<dbReference type="PANTHER" id="PTHR48250">
    <property type="entry name" value="CUTINASE 2-RELATED"/>
    <property type="match status" value="1"/>
</dbReference>
<feature type="active site" description="Nucleophile" evidence="10">
    <location>
        <position position="124"/>
    </location>
</feature>
<dbReference type="GO" id="GO:0005576">
    <property type="term" value="C:extracellular region"/>
    <property type="evidence" value="ECO:0007669"/>
    <property type="project" value="UniProtKB-SubCell"/>
</dbReference>
<feature type="signal peptide" evidence="12">
    <location>
        <begin position="1"/>
        <end position="25"/>
    </location>
</feature>
<organism evidence="13 14">
    <name type="scientific">Elasticomyces elasticus</name>
    <dbReference type="NCBI Taxonomy" id="574655"/>
    <lineage>
        <taxon>Eukaryota</taxon>
        <taxon>Fungi</taxon>
        <taxon>Dikarya</taxon>
        <taxon>Ascomycota</taxon>
        <taxon>Pezizomycotina</taxon>
        <taxon>Dothideomycetes</taxon>
        <taxon>Dothideomycetidae</taxon>
        <taxon>Mycosphaerellales</taxon>
        <taxon>Teratosphaeriaceae</taxon>
        <taxon>Elasticomyces</taxon>
    </lineage>
</organism>
<feature type="active site" evidence="10">
    <location>
        <position position="179"/>
    </location>
</feature>
<keyword evidence="7 12" id="KW-0378">Hydrolase</keyword>
<dbReference type="Proteomes" id="UP001310594">
    <property type="component" value="Unassembled WGS sequence"/>
</dbReference>
<proteinExistence type="inferred from homology"/>
<evidence type="ECO:0000256" key="11">
    <source>
        <dbReference type="PIRSR" id="PIRSR611150-2"/>
    </source>
</evidence>
<keyword evidence="4 12" id="KW-0719">Serine esterase</keyword>
<gene>
    <name evidence="13" type="ORF">LTR97_007207</name>
</gene>
<keyword evidence="8 11" id="KW-1015">Disulfide bond</keyword>
<comment type="similarity">
    <text evidence="2 12">Belongs to the cutinase family.</text>
</comment>
<dbReference type="InterPro" id="IPR043580">
    <property type="entry name" value="CUTINASE_1"/>
</dbReference>
<sequence length="213" mass="21486">MKITAYLATMMAALAIAAPTQTMEAALTKRQFGLGSSTSNELEEGKCGKVVGSSVGPPTCSGLKDAYSDDDVVCQGVGGAYTAGLSQNALPGGSSSGAFAEATRLFNLAATQCPESIIVTGGYSQGSAVINGAVSKLDSAVQSQVAGAVLYGYTRNAQNDGGIENYPKDQVKVFCAVSDGVCGGALLVTAGHFTYAGDVDEAVEFLSARIDAA</sequence>
<evidence type="ECO:0000256" key="12">
    <source>
        <dbReference type="RuleBase" id="RU361263"/>
    </source>
</evidence>
<evidence type="ECO:0000256" key="2">
    <source>
        <dbReference type="ARBA" id="ARBA00007534"/>
    </source>
</evidence>
<comment type="subcellular location">
    <subcellularLocation>
        <location evidence="1 12">Secreted</location>
    </subcellularLocation>
</comment>
<dbReference type="SUPFAM" id="SSF53474">
    <property type="entry name" value="alpha/beta-Hydrolases"/>
    <property type="match status" value="1"/>
</dbReference>
<dbReference type="PRINTS" id="PR00129">
    <property type="entry name" value="CUTINASE"/>
</dbReference>
<evidence type="ECO:0000256" key="8">
    <source>
        <dbReference type="ARBA" id="ARBA00023157"/>
    </source>
</evidence>
<dbReference type="PROSITE" id="PS00155">
    <property type="entry name" value="CUTINASE_1"/>
    <property type="match status" value="1"/>
</dbReference>
<accession>A0AAN7W605</accession>
<evidence type="ECO:0000256" key="9">
    <source>
        <dbReference type="ARBA" id="ARBA00034045"/>
    </source>
</evidence>
<dbReference type="InterPro" id="IPR000675">
    <property type="entry name" value="Cutinase/axe"/>
</dbReference>
<feature type="active site" description="Proton donor/acceptor" evidence="10">
    <location>
        <position position="192"/>
    </location>
</feature>
<dbReference type="GO" id="GO:0050525">
    <property type="term" value="F:cutinase activity"/>
    <property type="evidence" value="ECO:0007669"/>
    <property type="project" value="UniProtKB-UniRule"/>
</dbReference>